<dbReference type="SUPFAM" id="SSF103473">
    <property type="entry name" value="MFS general substrate transporter"/>
    <property type="match status" value="1"/>
</dbReference>
<proteinExistence type="predicted"/>
<dbReference type="Gene3D" id="1.20.1250.20">
    <property type="entry name" value="MFS general substrate transporter like domains"/>
    <property type="match status" value="1"/>
</dbReference>
<sequence>MSDGPFYYSVSQIGIFGLIGLVGALVAQRTGIFHDRGLSIPVTGISIILIALSLVVGTFYSNSILAIIIVIIILDVATQSALVLGQTRLFNLPVTERSRLNTAFVVGNFIGGAIGSIISEPIWESSGWLRIMSTGFALNVLALLISLYNRLRSFSNLRWTYVTPAFELDIDGARTGKYIIGGEEYFTNEKGKSYISYADFAVAFIEIIENDYVRKRVSVIGE</sequence>
<dbReference type="PANTHER" id="PTHR42910:SF1">
    <property type="entry name" value="MAJOR FACILITATOR SUPERFAMILY (MFS) PROFILE DOMAIN-CONTAINING PROTEIN"/>
    <property type="match status" value="1"/>
</dbReference>
<dbReference type="Proteomes" id="UP000283576">
    <property type="component" value="Unassembled WGS sequence"/>
</dbReference>
<evidence type="ECO:0000313" key="1">
    <source>
        <dbReference type="EMBL" id="RIL41647.1"/>
    </source>
</evidence>
<comment type="caution">
    <text evidence="1">The sequence shown here is derived from an EMBL/GenBank/DDBJ whole genome shotgun (WGS) entry which is preliminary data.</text>
</comment>
<gene>
    <name evidence="1" type="ORF">BUZ01_12005</name>
</gene>
<organism evidence="1 2">
    <name type="scientific">Staphylococcus gallinarum</name>
    <dbReference type="NCBI Taxonomy" id="1293"/>
    <lineage>
        <taxon>Bacteria</taxon>
        <taxon>Bacillati</taxon>
        <taxon>Bacillota</taxon>
        <taxon>Bacilli</taxon>
        <taxon>Bacillales</taxon>
        <taxon>Staphylococcaceae</taxon>
        <taxon>Staphylococcus</taxon>
    </lineage>
</organism>
<reference evidence="1 2" key="1">
    <citation type="journal article" date="2016" name="Front. Microbiol.">
        <title>Comprehensive Phylogenetic Analysis of Bovine Non-aureus Staphylococci Species Based on Whole-Genome Sequencing.</title>
        <authorList>
            <person name="Naushad S."/>
            <person name="Barkema H.W."/>
            <person name="Luby C."/>
            <person name="Condas L.A."/>
            <person name="Nobrega D.B."/>
            <person name="Carson D.A."/>
            <person name="De Buck J."/>
        </authorList>
    </citation>
    <scope>NUCLEOTIDE SEQUENCE [LARGE SCALE GENOMIC DNA]</scope>
    <source>
        <strain evidence="1 2">SNUC 1388</strain>
    </source>
</reference>
<dbReference type="AlphaFoldDB" id="A0A3A0GW19"/>
<dbReference type="PANTHER" id="PTHR42910">
    <property type="entry name" value="TRANSPORTER SCO4007-RELATED"/>
    <property type="match status" value="1"/>
</dbReference>
<dbReference type="InterPro" id="IPR036259">
    <property type="entry name" value="MFS_trans_sf"/>
</dbReference>
<dbReference type="Gene3D" id="3.40.50.720">
    <property type="entry name" value="NAD(P)-binding Rossmann-like Domain"/>
    <property type="match status" value="1"/>
</dbReference>
<protein>
    <submittedName>
        <fullName evidence="1">Uncharacterized protein</fullName>
    </submittedName>
</protein>
<accession>A0A3A0GW19</accession>
<dbReference type="EMBL" id="QXRZ01000009">
    <property type="protein sequence ID" value="RIL41647.1"/>
    <property type="molecule type" value="Genomic_DNA"/>
</dbReference>
<evidence type="ECO:0000313" key="2">
    <source>
        <dbReference type="Proteomes" id="UP000283576"/>
    </source>
</evidence>
<name>A0A3A0GW19_STAGA</name>
<dbReference type="RefSeq" id="WP_119480192.1">
    <property type="nucleotide sequence ID" value="NZ_JANILE010000002.1"/>
</dbReference>